<reference evidence="1" key="1">
    <citation type="journal article" date="2021" name="Proc. Natl. Acad. Sci. U.S.A.">
        <title>A Catalog of Tens of Thousands of Viruses from Human Metagenomes Reveals Hidden Associations with Chronic Diseases.</title>
        <authorList>
            <person name="Tisza M.J."/>
            <person name="Buck C.B."/>
        </authorList>
    </citation>
    <scope>NUCLEOTIDE SEQUENCE</scope>
    <source>
        <strain evidence="1">CtwQT14</strain>
    </source>
</reference>
<proteinExistence type="predicted"/>
<organism evidence="1">
    <name type="scientific">Siphoviridae sp. ctwQT14</name>
    <dbReference type="NCBI Taxonomy" id="2827971"/>
    <lineage>
        <taxon>Viruses</taxon>
        <taxon>Duplodnaviria</taxon>
        <taxon>Heunggongvirae</taxon>
        <taxon>Uroviricota</taxon>
        <taxon>Caudoviricetes</taxon>
    </lineage>
</organism>
<accession>A0A8S5TKB3</accession>
<dbReference type="EMBL" id="BK032842">
    <property type="protein sequence ID" value="DAF63617.1"/>
    <property type="molecule type" value="Genomic_DNA"/>
</dbReference>
<name>A0A8S5TKB3_9CAUD</name>
<evidence type="ECO:0000313" key="1">
    <source>
        <dbReference type="EMBL" id="DAF63617.1"/>
    </source>
</evidence>
<sequence>MKYFTIYLKIYIPEIHNLIKNEIFIKIKRLCFSCEILHKQSFSGLFFIFLENIIELYKT</sequence>
<protein>
    <submittedName>
        <fullName evidence="1">Uncharacterized protein</fullName>
    </submittedName>
</protein>